<feature type="compositionally biased region" description="Polar residues" evidence="2">
    <location>
        <begin position="551"/>
        <end position="571"/>
    </location>
</feature>
<protein>
    <recommendedName>
        <fullName evidence="5">Peptidase A1 domain-containing protein</fullName>
    </recommendedName>
</protein>
<keyword evidence="3" id="KW-1133">Transmembrane helix</keyword>
<dbReference type="Pfam" id="PF00026">
    <property type="entry name" value="Asp"/>
    <property type="match status" value="1"/>
</dbReference>
<feature type="transmembrane region" description="Helical" evidence="3">
    <location>
        <begin position="440"/>
        <end position="464"/>
    </location>
</feature>
<comment type="caution">
    <text evidence="6">The sequence shown here is derived from an EMBL/GenBank/DDBJ whole genome shotgun (WGS) entry which is preliminary data.</text>
</comment>
<dbReference type="InterPro" id="IPR034164">
    <property type="entry name" value="Pepsin-like_dom"/>
</dbReference>
<dbReference type="RefSeq" id="XP_031869447.1">
    <property type="nucleotide sequence ID" value="XM_032014766.1"/>
</dbReference>
<name>A0A370TMQ1_9HELO</name>
<evidence type="ECO:0000256" key="1">
    <source>
        <dbReference type="ARBA" id="ARBA00007447"/>
    </source>
</evidence>
<dbReference type="OrthoDB" id="4074350at2759"/>
<dbReference type="Gene3D" id="2.40.70.10">
    <property type="entry name" value="Acid Proteases"/>
    <property type="match status" value="2"/>
</dbReference>
<dbReference type="SUPFAM" id="SSF50630">
    <property type="entry name" value="Acid proteases"/>
    <property type="match status" value="1"/>
</dbReference>
<feature type="domain" description="Peptidase A1" evidence="5">
    <location>
        <begin position="59"/>
        <end position="406"/>
    </location>
</feature>
<dbReference type="CDD" id="cd05471">
    <property type="entry name" value="pepsin_like"/>
    <property type="match status" value="1"/>
</dbReference>
<evidence type="ECO:0000313" key="7">
    <source>
        <dbReference type="Proteomes" id="UP000254866"/>
    </source>
</evidence>
<feature type="chain" id="PRO_5016967969" description="Peptidase A1 domain-containing protein" evidence="4">
    <location>
        <begin position="22"/>
        <end position="695"/>
    </location>
</feature>
<dbReference type="GO" id="GO:0004190">
    <property type="term" value="F:aspartic-type endopeptidase activity"/>
    <property type="evidence" value="ECO:0007669"/>
    <property type="project" value="InterPro"/>
</dbReference>
<dbReference type="PANTHER" id="PTHR47966:SF51">
    <property type="entry name" value="BETA-SITE APP-CLEAVING ENZYME, ISOFORM A-RELATED"/>
    <property type="match status" value="1"/>
</dbReference>
<evidence type="ECO:0000256" key="2">
    <source>
        <dbReference type="SAM" id="MobiDB-lite"/>
    </source>
</evidence>
<accession>A0A370TMQ1</accession>
<dbReference type="STRING" id="2656787.A0A370TMQ1"/>
<dbReference type="PROSITE" id="PS51767">
    <property type="entry name" value="PEPTIDASE_A1"/>
    <property type="match status" value="1"/>
</dbReference>
<keyword evidence="4" id="KW-0732">Signal</keyword>
<sequence length="695" mass="74514">MISWGPLPVFMVLRLVGLASGLLAATSSPSSSLAVRAVGPPPLVIPPSQLWEGNDGAWSTFWLSVGTPPQNVRVLASTASNQPWVILSEGCFSNDPSDCDHSRGGIFQTNASRSWYVPSWIKNKTSAVFTVAIESNLGLTGNAQYGYDNVSLGANSGTPSLSNQVVGGIATKEFFMGLFGLNPAATSFSTNNEPVPSYMSSLKTQNIIPSLSYGYTAGNKNRNDKNFGSLTLGGYDASLFEPNPLTVVFNSHAASDLTINVNHIATSSKDGTRALSISPFSALIDSTISHMYLPVEVCKQFEDAFGIVYDEASGLYLVNDTLHTQLLSQSPTVTFTLTNSTSKVMVDIALPYSAFDLSVHWPVAQNTTRYFPLKRAANNTQTTLGRTFLQEAYLIADYERSTFSIHQRKWDDNAQPNIQAIMPQSADSGIVPDKKNPVNIAAVVAGSIGGFVLITIIVGAVFMLRRRSQQRKASQASTGTSSSMPPGKTLLPSVAYSTSPSAAYPVSPSLASRATAPGRPRSVSFYGEDHLATDAILRSSGPNAGPVHSGSVASSSVRYPNSDYDAQTTRTRSPELEGYPGPYRSMASSPVYYPSDYDAQVMRTRSPELEGSPTQHHANIGASSTRNLSVRDIQRNNTRSPELEGSPVTPIAATNQLPAQGRIPGSEELDVVHELPARENVDRGLLDDSKKPAWI</sequence>
<gene>
    <name evidence="6" type="ORF">BP5553_06143</name>
</gene>
<dbReference type="EMBL" id="NPIC01000004">
    <property type="protein sequence ID" value="RDL36791.1"/>
    <property type="molecule type" value="Genomic_DNA"/>
</dbReference>
<proteinExistence type="inferred from homology"/>
<dbReference type="Proteomes" id="UP000254866">
    <property type="component" value="Unassembled WGS sequence"/>
</dbReference>
<feature type="region of interest" description="Disordered" evidence="2">
    <location>
        <begin position="674"/>
        <end position="695"/>
    </location>
</feature>
<feature type="signal peptide" evidence="4">
    <location>
        <begin position="1"/>
        <end position="21"/>
    </location>
</feature>
<dbReference type="CDD" id="cd21699">
    <property type="entry name" value="JMTM_APP_like"/>
    <property type="match status" value="1"/>
</dbReference>
<dbReference type="InterPro" id="IPR033121">
    <property type="entry name" value="PEPTIDASE_A1"/>
</dbReference>
<evidence type="ECO:0000313" key="6">
    <source>
        <dbReference type="EMBL" id="RDL36791.1"/>
    </source>
</evidence>
<dbReference type="PANTHER" id="PTHR47966">
    <property type="entry name" value="BETA-SITE APP-CLEAVING ENZYME, ISOFORM A-RELATED"/>
    <property type="match status" value="1"/>
</dbReference>
<dbReference type="GO" id="GO:0000324">
    <property type="term" value="C:fungal-type vacuole"/>
    <property type="evidence" value="ECO:0007669"/>
    <property type="project" value="TreeGrafter"/>
</dbReference>
<evidence type="ECO:0000259" key="5">
    <source>
        <dbReference type="PROSITE" id="PS51767"/>
    </source>
</evidence>
<dbReference type="PRINTS" id="PR00792">
    <property type="entry name" value="PEPSIN"/>
</dbReference>
<dbReference type="InterPro" id="IPR001461">
    <property type="entry name" value="Aspartic_peptidase_A1"/>
</dbReference>
<keyword evidence="3" id="KW-0812">Transmembrane</keyword>
<feature type="region of interest" description="Disordered" evidence="2">
    <location>
        <begin position="472"/>
        <end position="492"/>
    </location>
</feature>
<dbReference type="InterPro" id="IPR021109">
    <property type="entry name" value="Peptidase_aspartic_dom_sf"/>
</dbReference>
<dbReference type="GeneID" id="43598992"/>
<keyword evidence="7" id="KW-1185">Reference proteome</keyword>
<comment type="similarity">
    <text evidence="1">Belongs to the peptidase A1 family.</text>
</comment>
<evidence type="ECO:0000256" key="4">
    <source>
        <dbReference type="SAM" id="SignalP"/>
    </source>
</evidence>
<feature type="region of interest" description="Disordered" evidence="2">
    <location>
        <begin position="537"/>
        <end position="583"/>
    </location>
</feature>
<reference evidence="6 7" key="1">
    <citation type="journal article" date="2018" name="IMA Fungus">
        <title>IMA Genome-F 9: Draft genome sequence of Annulohypoxylon stygium, Aspergillus mulundensis, Berkeleyomyces basicola (syn. Thielaviopsis basicola), Ceratocystis smalleyi, two Cercospora beticola strains, Coleophoma cylindrospora, Fusarium fracticaudum, Phialophora cf. hyalina, and Morchella septimelata.</title>
        <authorList>
            <person name="Wingfield B.D."/>
            <person name="Bills G.F."/>
            <person name="Dong Y."/>
            <person name="Huang W."/>
            <person name="Nel W.J."/>
            <person name="Swalarsk-Parry B.S."/>
            <person name="Vaghefi N."/>
            <person name="Wilken P.M."/>
            <person name="An Z."/>
            <person name="de Beer Z.W."/>
            <person name="De Vos L."/>
            <person name="Chen L."/>
            <person name="Duong T.A."/>
            <person name="Gao Y."/>
            <person name="Hammerbacher A."/>
            <person name="Kikkert J.R."/>
            <person name="Li Y."/>
            <person name="Li H."/>
            <person name="Li K."/>
            <person name="Li Q."/>
            <person name="Liu X."/>
            <person name="Ma X."/>
            <person name="Naidoo K."/>
            <person name="Pethybridge S.J."/>
            <person name="Sun J."/>
            <person name="Steenkamp E.T."/>
            <person name="van der Nest M.A."/>
            <person name="van Wyk S."/>
            <person name="Wingfield M.J."/>
            <person name="Xiong C."/>
            <person name="Yue Q."/>
            <person name="Zhang X."/>
        </authorList>
    </citation>
    <scope>NUCLEOTIDE SEQUENCE [LARGE SCALE GENOMIC DNA]</scope>
    <source>
        <strain evidence="6 7">BP 5553</strain>
    </source>
</reference>
<organism evidence="6 7">
    <name type="scientific">Venustampulla echinocandica</name>
    <dbReference type="NCBI Taxonomy" id="2656787"/>
    <lineage>
        <taxon>Eukaryota</taxon>
        <taxon>Fungi</taxon>
        <taxon>Dikarya</taxon>
        <taxon>Ascomycota</taxon>
        <taxon>Pezizomycotina</taxon>
        <taxon>Leotiomycetes</taxon>
        <taxon>Helotiales</taxon>
        <taxon>Pleuroascaceae</taxon>
        <taxon>Venustampulla</taxon>
    </lineage>
</organism>
<dbReference type="AlphaFoldDB" id="A0A370TMQ1"/>
<dbReference type="GO" id="GO:0006508">
    <property type="term" value="P:proteolysis"/>
    <property type="evidence" value="ECO:0007669"/>
    <property type="project" value="InterPro"/>
</dbReference>
<evidence type="ECO:0000256" key="3">
    <source>
        <dbReference type="SAM" id="Phobius"/>
    </source>
</evidence>
<keyword evidence="3" id="KW-0472">Membrane</keyword>